<dbReference type="Pfam" id="PF03401">
    <property type="entry name" value="TctC"/>
    <property type="match status" value="1"/>
</dbReference>
<evidence type="ECO:0000256" key="1">
    <source>
        <dbReference type="ARBA" id="ARBA00006987"/>
    </source>
</evidence>
<dbReference type="PROSITE" id="PS51318">
    <property type="entry name" value="TAT"/>
    <property type="match status" value="1"/>
</dbReference>
<dbReference type="EMBL" id="JALGBI010000003">
    <property type="protein sequence ID" value="MCJ0765914.1"/>
    <property type="molecule type" value="Genomic_DNA"/>
</dbReference>
<evidence type="ECO:0000313" key="3">
    <source>
        <dbReference type="Proteomes" id="UP001139447"/>
    </source>
</evidence>
<sequence length="331" mass="35122">MEDCFALSRRRWLGTAAAAGLAATVPALRAQPAWPAKSVRFVVPFAPGGTSEIVARSVAAELTRQLGQSVYVENKPGGAGVVAMTEVAKAAPDGHTLILGHVGTLAVNPYMLANQPYDVNKDFIPVTLLAKVPNVFVIHPDVPAKNFQEFVAYAKKNPGQLSYGSAGNASAGHLAMEYLKLVTGMFMTHIPYRGTGPQLTDLLAGRTQASSAGLPALSAHIKSGKLRAIAVGTQQRIAALPEVPTVTEMGFKDFETSQWYGILVPAGTPPDIVRRLQEESLKALKSSAVTERFAHDSAVGGGGPSPEFAAFIGREQKIWSDIVRRAQIKAD</sequence>
<dbReference type="RefSeq" id="WP_243309500.1">
    <property type="nucleotide sequence ID" value="NZ_JALGBI010000003.1"/>
</dbReference>
<dbReference type="PANTHER" id="PTHR42928">
    <property type="entry name" value="TRICARBOXYLATE-BINDING PROTEIN"/>
    <property type="match status" value="1"/>
</dbReference>
<protein>
    <submittedName>
        <fullName evidence="2">Tripartite tricarboxylate transporter substrate binding protein</fullName>
    </submittedName>
</protein>
<dbReference type="PANTHER" id="PTHR42928:SF5">
    <property type="entry name" value="BLR1237 PROTEIN"/>
    <property type="match status" value="1"/>
</dbReference>
<dbReference type="PIRSF" id="PIRSF017082">
    <property type="entry name" value="YflP"/>
    <property type="match status" value="1"/>
</dbReference>
<dbReference type="Gene3D" id="3.40.190.150">
    <property type="entry name" value="Bordetella uptake gene, domain 1"/>
    <property type="match status" value="1"/>
</dbReference>
<dbReference type="AlphaFoldDB" id="A0A9X1W171"/>
<dbReference type="CDD" id="cd07012">
    <property type="entry name" value="PBP2_Bug_TTT"/>
    <property type="match status" value="1"/>
</dbReference>
<accession>A0A9X1W171</accession>
<keyword evidence="3" id="KW-1185">Reference proteome</keyword>
<dbReference type="InterPro" id="IPR005064">
    <property type="entry name" value="BUG"/>
</dbReference>
<proteinExistence type="inferred from homology"/>
<reference evidence="2" key="1">
    <citation type="submission" date="2022-03" db="EMBL/GenBank/DDBJ databases">
        <authorList>
            <person name="Woo C.Y."/>
        </authorList>
    </citation>
    <scope>NUCLEOTIDE SEQUENCE</scope>
    <source>
        <strain evidence="2">CYS-02</strain>
    </source>
</reference>
<dbReference type="Proteomes" id="UP001139447">
    <property type="component" value="Unassembled WGS sequence"/>
</dbReference>
<dbReference type="InterPro" id="IPR042100">
    <property type="entry name" value="Bug_dom1"/>
</dbReference>
<organism evidence="2 3">
    <name type="scientific">Variovorax terrae</name>
    <dbReference type="NCBI Taxonomy" id="2923278"/>
    <lineage>
        <taxon>Bacteria</taxon>
        <taxon>Pseudomonadati</taxon>
        <taxon>Pseudomonadota</taxon>
        <taxon>Betaproteobacteria</taxon>
        <taxon>Burkholderiales</taxon>
        <taxon>Comamonadaceae</taxon>
        <taxon>Variovorax</taxon>
    </lineage>
</organism>
<dbReference type="SUPFAM" id="SSF53850">
    <property type="entry name" value="Periplasmic binding protein-like II"/>
    <property type="match status" value="1"/>
</dbReference>
<comment type="caution">
    <text evidence="2">The sequence shown here is derived from an EMBL/GenBank/DDBJ whole genome shotgun (WGS) entry which is preliminary data.</text>
</comment>
<gene>
    <name evidence="2" type="ORF">MMF98_22085</name>
</gene>
<name>A0A9X1W171_9BURK</name>
<evidence type="ECO:0000313" key="2">
    <source>
        <dbReference type="EMBL" id="MCJ0765914.1"/>
    </source>
</evidence>
<dbReference type="Gene3D" id="3.40.190.10">
    <property type="entry name" value="Periplasmic binding protein-like II"/>
    <property type="match status" value="1"/>
</dbReference>
<comment type="similarity">
    <text evidence="1">Belongs to the UPF0065 (bug) family.</text>
</comment>
<dbReference type="InterPro" id="IPR006311">
    <property type="entry name" value="TAT_signal"/>
</dbReference>